<accession>A0A6A6CCJ7</accession>
<feature type="compositionally biased region" description="Low complexity" evidence="6">
    <location>
        <begin position="107"/>
        <end position="127"/>
    </location>
</feature>
<dbReference type="PROSITE" id="PS50222">
    <property type="entry name" value="EF_HAND_2"/>
    <property type="match status" value="3"/>
</dbReference>
<gene>
    <name evidence="8" type="ORF">M409DRAFT_68168</name>
</gene>
<feature type="domain" description="EF-hand" evidence="7">
    <location>
        <begin position="331"/>
        <end position="368"/>
    </location>
</feature>
<proteinExistence type="predicted"/>
<dbReference type="PROSITE" id="PS00018">
    <property type="entry name" value="EF_HAND_1"/>
    <property type="match status" value="2"/>
</dbReference>
<evidence type="ECO:0000313" key="9">
    <source>
        <dbReference type="Proteomes" id="UP000799537"/>
    </source>
</evidence>
<dbReference type="SUPFAM" id="SSF47473">
    <property type="entry name" value="EF-hand"/>
    <property type="match status" value="1"/>
</dbReference>
<evidence type="ECO:0000256" key="1">
    <source>
        <dbReference type="ARBA" id="ARBA00004496"/>
    </source>
</evidence>
<dbReference type="GO" id="GO:0048306">
    <property type="term" value="F:calcium-dependent protein binding"/>
    <property type="evidence" value="ECO:0007669"/>
    <property type="project" value="UniProtKB-ARBA"/>
</dbReference>
<dbReference type="Gene3D" id="1.10.238.10">
    <property type="entry name" value="EF-hand"/>
    <property type="match status" value="1"/>
</dbReference>
<dbReference type="PANTHER" id="PTHR46212:SF3">
    <property type="entry name" value="GH27120P"/>
    <property type="match status" value="1"/>
</dbReference>
<organism evidence="8 9">
    <name type="scientific">Zasmidium cellare ATCC 36951</name>
    <dbReference type="NCBI Taxonomy" id="1080233"/>
    <lineage>
        <taxon>Eukaryota</taxon>
        <taxon>Fungi</taxon>
        <taxon>Dikarya</taxon>
        <taxon>Ascomycota</taxon>
        <taxon>Pezizomycotina</taxon>
        <taxon>Dothideomycetes</taxon>
        <taxon>Dothideomycetidae</taxon>
        <taxon>Mycosphaerellales</taxon>
        <taxon>Mycosphaerellaceae</taxon>
        <taxon>Zasmidium</taxon>
    </lineage>
</organism>
<name>A0A6A6CCJ7_ZASCE</name>
<dbReference type="InterPro" id="IPR011992">
    <property type="entry name" value="EF-hand-dom_pair"/>
</dbReference>
<evidence type="ECO:0000256" key="2">
    <source>
        <dbReference type="ARBA" id="ARBA00022490"/>
    </source>
</evidence>
<dbReference type="GO" id="GO:0005737">
    <property type="term" value="C:cytoplasm"/>
    <property type="evidence" value="ECO:0007669"/>
    <property type="project" value="UniProtKB-SubCell"/>
</dbReference>
<evidence type="ECO:0000256" key="4">
    <source>
        <dbReference type="ARBA" id="ARBA00022737"/>
    </source>
</evidence>
<keyword evidence="5" id="KW-0106">Calcium</keyword>
<dbReference type="CDD" id="cd16180">
    <property type="entry name" value="EFh_PEF_Group_I"/>
    <property type="match status" value="1"/>
</dbReference>
<dbReference type="Proteomes" id="UP000799537">
    <property type="component" value="Unassembled WGS sequence"/>
</dbReference>
<feature type="compositionally biased region" description="Pro residues" evidence="6">
    <location>
        <begin position="150"/>
        <end position="164"/>
    </location>
</feature>
<dbReference type="SMART" id="SM00054">
    <property type="entry name" value="EFh"/>
    <property type="match status" value="4"/>
</dbReference>
<feature type="domain" description="EF-hand" evidence="7">
    <location>
        <begin position="188"/>
        <end position="223"/>
    </location>
</feature>
<keyword evidence="2" id="KW-0963">Cytoplasm</keyword>
<evidence type="ECO:0000256" key="3">
    <source>
        <dbReference type="ARBA" id="ARBA00022723"/>
    </source>
</evidence>
<dbReference type="RefSeq" id="XP_033664797.1">
    <property type="nucleotide sequence ID" value="XM_033817709.1"/>
</dbReference>
<feature type="compositionally biased region" description="Polar residues" evidence="6">
    <location>
        <begin position="91"/>
        <end position="104"/>
    </location>
</feature>
<feature type="domain" description="EF-hand" evidence="7">
    <location>
        <begin position="255"/>
        <end position="290"/>
    </location>
</feature>
<evidence type="ECO:0000259" key="7">
    <source>
        <dbReference type="PROSITE" id="PS50222"/>
    </source>
</evidence>
<dbReference type="InterPro" id="IPR018247">
    <property type="entry name" value="EF_Hand_1_Ca_BS"/>
</dbReference>
<comment type="subcellular location">
    <subcellularLocation>
        <location evidence="1">Cytoplasm</location>
    </subcellularLocation>
</comment>
<dbReference type="InterPro" id="IPR002048">
    <property type="entry name" value="EF_hand_dom"/>
</dbReference>
<dbReference type="Pfam" id="PF13499">
    <property type="entry name" value="EF-hand_7"/>
    <property type="match status" value="2"/>
</dbReference>
<dbReference type="PANTHER" id="PTHR46212">
    <property type="entry name" value="PEFLIN"/>
    <property type="match status" value="1"/>
</dbReference>
<sequence>MSGLYNRGGYNPDALPAHAEPEQAAQMMNPNSSVPPPRRDDRNKPVPPPPSQASNLRPGQDDPYRRQSPANYQAPAVPGAYGSSNPPPPQNQGYNDYARQNSPRYDQYSQSQRYGGQGQAQGQYNQQGGYGSQGGAPPPRQSSANYGMTSPPPPASYGQGPPPQGYHNRPPIPEYQRPPTTAPPRDGNDRDALWSTFLQVDKNRTGQLSEAELQRALVNGDYTAFDPHTVKMMIRMFDTDRSGTINFDEFCGLWGFLSAWRALFDRFDVDRSGNISLREFEDALVAFGYRLSPQFVQLLFSTYAKSHSRGRGDDGEREKVLSFDLFVQACISLKRMTDVFKKYDTDRDGYITLSFEEFLTGGQSLFLFNSISAQTDTGLY</sequence>
<feature type="region of interest" description="Disordered" evidence="6">
    <location>
        <begin position="1"/>
        <end position="191"/>
    </location>
</feature>
<evidence type="ECO:0000256" key="5">
    <source>
        <dbReference type="ARBA" id="ARBA00022837"/>
    </source>
</evidence>
<dbReference type="AlphaFoldDB" id="A0A6A6CCJ7"/>
<evidence type="ECO:0000256" key="6">
    <source>
        <dbReference type="SAM" id="MobiDB-lite"/>
    </source>
</evidence>
<keyword evidence="9" id="KW-1185">Reference proteome</keyword>
<dbReference type="GO" id="GO:0005509">
    <property type="term" value="F:calcium ion binding"/>
    <property type="evidence" value="ECO:0007669"/>
    <property type="project" value="InterPro"/>
</dbReference>
<keyword evidence="4" id="KW-0677">Repeat</keyword>
<dbReference type="OrthoDB" id="186625at2759"/>
<evidence type="ECO:0000313" key="8">
    <source>
        <dbReference type="EMBL" id="KAF2163908.1"/>
    </source>
</evidence>
<keyword evidence="3" id="KW-0479">Metal-binding</keyword>
<dbReference type="EMBL" id="ML993606">
    <property type="protein sequence ID" value="KAF2163908.1"/>
    <property type="molecule type" value="Genomic_DNA"/>
</dbReference>
<dbReference type="InterPro" id="IPR051426">
    <property type="entry name" value="Peflin/Sorcin_CaBP"/>
</dbReference>
<dbReference type="GeneID" id="54570981"/>
<reference evidence="8" key="1">
    <citation type="journal article" date="2020" name="Stud. Mycol.">
        <title>101 Dothideomycetes genomes: a test case for predicting lifestyles and emergence of pathogens.</title>
        <authorList>
            <person name="Haridas S."/>
            <person name="Albert R."/>
            <person name="Binder M."/>
            <person name="Bloem J."/>
            <person name="Labutti K."/>
            <person name="Salamov A."/>
            <person name="Andreopoulos B."/>
            <person name="Baker S."/>
            <person name="Barry K."/>
            <person name="Bills G."/>
            <person name="Bluhm B."/>
            <person name="Cannon C."/>
            <person name="Castanera R."/>
            <person name="Culley D."/>
            <person name="Daum C."/>
            <person name="Ezra D."/>
            <person name="Gonzalez J."/>
            <person name="Henrissat B."/>
            <person name="Kuo A."/>
            <person name="Liang C."/>
            <person name="Lipzen A."/>
            <person name="Lutzoni F."/>
            <person name="Magnuson J."/>
            <person name="Mondo S."/>
            <person name="Nolan M."/>
            <person name="Ohm R."/>
            <person name="Pangilinan J."/>
            <person name="Park H.-J."/>
            <person name="Ramirez L."/>
            <person name="Alfaro M."/>
            <person name="Sun H."/>
            <person name="Tritt A."/>
            <person name="Yoshinaga Y."/>
            <person name="Zwiers L.-H."/>
            <person name="Turgeon B."/>
            <person name="Goodwin S."/>
            <person name="Spatafora J."/>
            <person name="Crous P."/>
            <person name="Grigoriev I."/>
        </authorList>
    </citation>
    <scope>NUCLEOTIDE SEQUENCE</scope>
    <source>
        <strain evidence="8">ATCC 36951</strain>
    </source>
</reference>
<protein>
    <recommendedName>
        <fullName evidence="7">EF-hand domain-containing protein</fullName>
    </recommendedName>
</protein>